<reference evidence="2" key="2">
    <citation type="journal article" date="2017" name="Curr. Microbiol.">
        <title>Genomic diversity of type B3 bacteriophages of Caulobacter crescentus.</title>
        <authorList>
            <person name="Ash K.T."/>
            <person name="Drake K.M."/>
            <person name="Gibbs W.S."/>
            <person name="Ely B."/>
        </authorList>
    </citation>
    <scope>NUCLEOTIDE SEQUENCE</scope>
</reference>
<dbReference type="Proteomes" id="UP000222485">
    <property type="component" value="Genome"/>
</dbReference>
<dbReference type="EMBL" id="KY555146">
    <property type="protein sequence ID" value="ARB14936.1"/>
    <property type="molecule type" value="Genomic_DNA"/>
</dbReference>
<name>A0A1V0EEB3_9CAUD</name>
<gene>
    <name evidence="1" type="ORF">Ccr32_gp017</name>
    <name evidence="2" type="ORF">Ccr32_gp329</name>
</gene>
<evidence type="ECO:0000313" key="3">
    <source>
        <dbReference type="Proteomes" id="UP000222485"/>
    </source>
</evidence>
<sequence length="192" mass="20562">MSRAVSTFATPEKLIGGYLMSAARHGAMTEAAEVIATLEAAGYVIARRRDVFTDEGEKLGDLLAALYDAVPNYAVRSQRLADALKPARDYVYQPRFRVKLDAAPGARLTDCDTGATVYFQPGDDADAFRAEFAPWVHDANVTAEGAALASMMNPTAEEYFSASGEDDDLPGALSAFDSAGSGQRLGYVRPPR</sequence>
<reference evidence="3" key="1">
    <citation type="journal article" date="2017" name="Curr. Microbiol.">
        <title>Genomic Diversity of Type B3 Bacteriophages of Caulobacter crescentus.</title>
        <authorList>
            <person name="Ash K.T."/>
            <person name="Drake K.M."/>
            <person name="Gibbs W.S."/>
            <person name="Ely B."/>
        </authorList>
    </citation>
    <scope>NUCLEOTIDE SEQUENCE [LARGE SCALE GENOMIC DNA]</scope>
</reference>
<evidence type="ECO:0000313" key="2">
    <source>
        <dbReference type="EMBL" id="ARB15247.1"/>
    </source>
</evidence>
<dbReference type="EMBL" id="KY555146">
    <property type="protein sequence ID" value="ARB15247.1"/>
    <property type="molecule type" value="Genomic_DNA"/>
</dbReference>
<protein>
    <submittedName>
        <fullName evidence="2">Uncharacterized protein</fullName>
    </submittedName>
</protein>
<organism evidence="2 3">
    <name type="scientific">Caulobacter phage Ccr32</name>
    <dbReference type="NCBI Taxonomy" id="1959738"/>
    <lineage>
        <taxon>Viruses</taxon>
        <taxon>Duplodnaviria</taxon>
        <taxon>Heunggongvirae</taxon>
        <taxon>Uroviricota</taxon>
        <taxon>Caudoviricetes</taxon>
        <taxon>Jeanschmidtviridae</taxon>
        <taxon>Shapirovirus</taxon>
        <taxon>Shapirovirus cbk</taxon>
    </lineage>
</organism>
<evidence type="ECO:0000313" key="1">
    <source>
        <dbReference type="EMBL" id="ARB14936.1"/>
    </source>
</evidence>
<proteinExistence type="predicted"/>
<accession>A0A1V0EEB3</accession>